<dbReference type="InterPro" id="IPR036909">
    <property type="entry name" value="Cyt_c-like_dom_sf"/>
</dbReference>
<evidence type="ECO:0000256" key="5">
    <source>
        <dbReference type="ARBA" id="ARBA00022764"/>
    </source>
</evidence>
<organism evidence="12 13">
    <name type="scientific">Burkholderia arboris</name>
    <dbReference type="NCBI Taxonomy" id="488730"/>
    <lineage>
        <taxon>Bacteria</taxon>
        <taxon>Pseudomonadati</taxon>
        <taxon>Pseudomonadota</taxon>
        <taxon>Betaproteobacteria</taxon>
        <taxon>Burkholderiales</taxon>
        <taxon>Burkholderiaceae</taxon>
        <taxon>Burkholderia</taxon>
        <taxon>Burkholderia cepacia complex</taxon>
    </lineage>
</organism>
<comment type="cofactor">
    <cofactor evidence="8">
        <name>heme</name>
        <dbReference type="ChEBI" id="CHEBI:30413"/>
    </cofactor>
    <text evidence="8">Binds 2 heme groups.</text>
</comment>
<feature type="binding site" description="covalent" evidence="8">
    <location>
        <position position="86"/>
    </location>
    <ligand>
        <name>heme c</name>
        <dbReference type="ChEBI" id="CHEBI:61717"/>
        <label>1</label>
    </ligand>
</feature>
<proteinExistence type="predicted"/>
<evidence type="ECO:0000256" key="8">
    <source>
        <dbReference type="PIRSR" id="PIRSR000294-1"/>
    </source>
</evidence>
<evidence type="ECO:0000256" key="7">
    <source>
        <dbReference type="ARBA" id="ARBA00023004"/>
    </source>
</evidence>
<dbReference type="PIRSF" id="PIRSF000294">
    <property type="entry name" value="Cytochrome-c_peroxidase"/>
    <property type="match status" value="1"/>
</dbReference>
<evidence type="ECO:0000313" key="12">
    <source>
        <dbReference type="EMBL" id="VWC16863.1"/>
    </source>
</evidence>
<dbReference type="InterPro" id="IPR004852">
    <property type="entry name" value="Di-haem_cyt_c_peroxidsae"/>
</dbReference>
<feature type="binding site" description="covalent" evidence="8">
    <location>
        <position position="234"/>
    </location>
    <ligand>
        <name>heme c</name>
        <dbReference type="ChEBI" id="CHEBI:61717"/>
        <label>2</label>
    </ligand>
</feature>
<evidence type="ECO:0000256" key="1">
    <source>
        <dbReference type="ARBA" id="ARBA00004418"/>
    </source>
</evidence>
<sequence length="378" mass="41609">MNFNPRKRLSFTRCALLRLSAMIAVAFTVMGMASRLHADQQDNFLGLPPDAREVLQGVNPRMAALGRRLFFDKHLSADGSISCASCHRPNLAFTDGLQKSLGIGDQMGTRNAPSLWNAALLPNQFWDGRQLTLEQQAREPLFNVREHGLTTEAQLIRIIQSNASYPTEFAAVFPAQQNITTENVSRALAAYERTLLIGNSPFDRYAYAGDKDAMSQSAKRGLLLFEGRAQCAACHLIGKKSAMFTDNQFHALHVGLLPLDSRLGEIAQRAFSARRTGRTVSDIVLSDPEVAELGRFVVSLDPKDIGAFRTPSLRNVALTSPYMHDGSIATLAGAIDQEIYYRTTLTRRPIILTPDEKSDLVAFLEALTNVEVESLGAE</sequence>
<dbReference type="PANTHER" id="PTHR30600:SF10">
    <property type="entry name" value="BLL6722 PROTEIN"/>
    <property type="match status" value="1"/>
</dbReference>
<dbReference type="GO" id="GO:0020037">
    <property type="term" value="F:heme binding"/>
    <property type="evidence" value="ECO:0007669"/>
    <property type="project" value="InterPro"/>
</dbReference>
<dbReference type="Proteomes" id="UP000494172">
    <property type="component" value="Unassembled WGS sequence"/>
</dbReference>
<gene>
    <name evidence="12" type="ORF">BAR24066_05589</name>
</gene>
<feature type="binding site" description="axial binding residue" evidence="9">
    <location>
        <position position="235"/>
    </location>
    <ligand>
        <name>heme c</name>
        <dbReference type="ChEBI" id="CHEBI:61717"/>
        <label>2</label>
    </ligand>
    <ligandPart>
        <name>Fe</name>
        <dbReference type="ChEBI" id="CHEBI:18248"/>
    </ligandPart>
</feature>
<dbReference type="GO" id="GO:0042597">
    <property type="term" value="C:periplasmic space"/>
    <property type="evidence" value="ECO:0007669"/>
    <property type="project" value="UniProtKB-SubCell"/>
</dbReference>
<comment type="caution">
    <text evidence="12">The sequence shown here is derived from an EMBL/GenBank/DDBJ whole genome shotgun (WGS) entry which is preliminary data.</text>
</comment>
<feature type="domain" description="Cytochrome c" evidence="11">
    <location>
        <begin position="216"/>
        <end position="368"/>
    </location>
</feature>
<dbReference type="AlphaFoldDB" id="A0A9Q9UTL1"/>
<evidence type="ECO:0000313" key="13">
    <source>
        <dbReference type="Proteomes" id="UP000494172"/>
    </source>
</evidence>
<keyword evidence="5" id="KW-0574">Periplasm</keyword>
<evidence type="ECO:0000256" key="6">
    <source>
        <dbReference type="ARBA" id="ARBA00023002"/>
    </source>
</evidence>
<keyword evidence="7 9" id="KW-0408">Iron</keyword>
<name>A0A9Q9UTL1_9BURK</name>
<keyword evidence="6" id="KW-0560">Oxidoreductase</keyword>
<evidence type="ECO:0000256" key="3">
    <source>
        <dbReference type="ARBA" id="ARBA00022723"/>
    </source>
</evidence>
<dbReference type="EMBL" id="CABVPX010000028">
    <property type="protein sequence ID" value="VWC16863.1"/>
    <property type="molecule type" value="Genomic_DNA"/>
</dbReference>
<feature type="binding site" description="axial binding residue" evidence="9">
    <location>
        <position position="87"/>
    </location>
    <ligand>
        <name>heme c</name>
        <dbReference type="ChEBI" id="CHEBI:61717"/>
        <label>1</label>
    </ligand>
    <ligandPart>
        <name>Fe</name>
        <dbReference type="ChEBI" id="CHEBI:18248"/>
    </ligandPart>
</feature>
<reference evidence="12 13" key="1">
    <citation type="submission" date="2019-09" db="EMBL/GenBank/DDBJ databases">
        <authorList>
            <person name="Depoorter E."/>
        </authorList>
    </citation>
    <scope>NUCLEOTIDE SEQUENCE [LARGE SCALE GENOMIC DNA]</scope>
    <source>
        <strain evidence="12">LMG 24066</strain>
    </source>
</reference>
<feature type="signal peptide" evidence="10">
    <location>
        <begin position="1"/>
        <end position="38"/>
    </location>
</feature>
<dbReference type="Gene3D" id="1.10.760.10">
    <property type="entry name" value="Cytochrome c-like domain"/>
    <property type="match status" value="2"/>
</dbReference>
<accession>A0A9Q9UTL1</accession>
<protein>
    <submittedName>
        <fullName evidence="12">Di-heme cytochrome c peroxidase</fullName>
    </submittedName>
</protein>
<dbReference type="GO" id="GO:0046872">
    <property type="term" value="F:metal ion binding"/>
    <property type="evidence" value="ECO:0007669"/>
    <property type="project" value="UniProtKB-KW"/>
</dbReference>
<feature type="binding site" description="covalent" evidence="8">
    <location>
        <position position="83"/>
    </location>
    <ligand>
        <name>heme c</name>
        <dbReference type="ChEBI" id="CHEBI:61717"/>
        <label>1</label>
    </ligand>
</feature>
<dbReference type="InterPro" id="IPR009056">
    <property type="entry name" value="Cyt_c-like_dom"/>
</dbReference>
<keyword evidence="2 8" id="KW-0349">Heme</keyword>
<evidence type="ECO:0000256" key="9">
    <source>
        <dbReference type="PIRSR" id="PIRSR000294-2"/>
    </source>
</evidence>
<keyword evidence="4 10" id="KW-0732">Signal</keyword>
<evidence type="ECO:0000256" key="4">
    <source>
        <dbReference type="ARBA" id="ARBA00022729"/>
    </source>
</evidence>
<dbReference type="PANTHER" id="PTHR30600">
    <property type="entry name" value="CYTOCHROME C PEROXIDASE-RELATED"/>
    <property type="match status" value="1"/>
</dbReference>
<dbReference type="GO" id="GO:0009055">
    <property type="term" value="F:electron transfer activity"/>
    <property type="evidence" value="ECO:0007669"/>
    <property type="project" value="InterPro"/>
</dbReference>
<dbReference type="PROSITE" id="PS51007">
    <property type="entry name" value="CYTC"/>
    <property type="match status" value="2"/>
</dbReference>
<dbReference type="InterPro" id="IPR026259">
    <property type="entry name" value="MauG/Cytc_peroxidase"/>
</dbReference>
<comment type="PTM">
    <text evidence="8">Binds 2 heme groups per subunit.</text>
</comment>
<evidence type="ECO:0000259" key="11">
    <source>
        <dbReference type="PROSITE" id="PS51007"/>
    </source>
</evidence>
<feature type="binding site" description="covalent" evidence="8">
    <location>
        <position position="231"/>
    </location>
    <ligand>
        <name>heme c</name>
        <dbReference type="ChEBI" id="CHEBI:61717"/>
        <label>2</label>
    </ligand>
</feature>
<evidence type="ECO:0000256" key="10">
    <source>
        <dbReference type="SAM" id="SignalP"/>
    </source>
</evidence>
<keyword evidence="12" id="KW-0575">Peroxidase</keyword>
<comment type="subcellular location">
    <subcellularLocation>
        <location evidence="1">Periplasm</location>
    </subcellularLocation>
</comment>
<keyword evidence="3 9" id="KW-0479">Metal-binding</keyword>
<feature type="domain" description="Cytochrome c" evidence="11">
    <location>
        <begin position="61"/>
        <end position="196"/>
    </location>
</feature>
<evidence type="ECO:0000256" key="2">
    <source>
        <dbReference type="ARBA" id="ARBA00022617"/>
    </source>
</evidence>
<dbReference type="InterPro" id="IPR051395">
    <property type="entry name" value="Cytochrome_c_Peroxidase/MauG"/>
</dbReference>
<dbReference type="Pfam" id="PF03150">
    <property type="entry name" value="CCP_MauG"/>
    <property type="match status" value="1"/>
</dbReference>
<dbReference type="GO" id="GO:0004130">
    <property type="term" value="F:cytochrome-c peroxidase activity"/>
    <property type="evidence" value="ECO:0007669"/>
    <property type="project" value="TreeGrafter"/>
</dbReference>
<dbReference type="SUPFAM" id="SSF46626">
    <property type="entry name" value="Cytochrome c"/>
    <property type="match status" value="2"/>
</dbReference>
<feature type="chain" id="PRO_5040510891" evidence="10">
    <location>
        <begin position="39"/>
        <end position="378"/>
    </location>
</feature>